<organism evidence="6 7">
    <name type="scientific">Dorea formicigenerans</name>
    <dbReference type="NCBI Taxonomy" id="39486"/>
    <lineage>
        <taxon>Bacteria</taxon>
        <taxon>Bacillati</taxon>
        <taxon>Bacillota</taxon>
        <taxon>Clostridia</taxon>
        <taxon>Lachnospirales</taxon>
        <taxon>Lachnospiraceae</taxon>
        <taxon>Dorea</taxon>
    </lineage>
</organism>
<dbReference type="GO" id="GO:0005524">
    <property type="term" value="F:ATP binding"/>
    <property type="evidence" value="ECO:0007669"/>
    <property type="project" value="UniProtKB-KW"/>
</dbReference>
<feature type="binding site" evidence="2">
    <location>
        <begin position="199"/>
        <end position="206"/>
    </location>
    <ligand>
        <name>ATP</name>
        <dbReference type="ChEBI" id="CHEBI:30616"/>
    </ligand>
</feature>
<dbReference type="Proteomes" id="UP000266376">
    <property type="component" value="Unassembled WGS sequence"/>
</dbReference>
<dbReference type="PANTHER" id="PTHR13504:SF38">
    <property type="entry name" value="FIDO DOMAIN-CONTAINING PROTEIN"/>
    <property type="match status" value="1"/>
</dbReference>
<evidence type="ECO:0000259" key="5">
    <source>
        <dbReference type="PROSITE" id="PS51459"/>
    </source>
</evidence>
<proteinExistence type="predicted"/>
<gene>
    <name evidence="6" type="ORF">DWV67_10255</name>
</gene>
<evidence type="ECO:0000313" key="7">
    <source>
        <dbReference type="Proteomes" id="UP000266376"/>
    </source>
</evidence>
<dbReference type="Gene3D" id="1.10.3290.10">
    <property type="entry name" value="Fido-like domain"/>
    <property type="match status" value="1"/>
</dbReference>
<evidence type="ECO:0000313" key="6">
    <source>
        <dbReference type="EMBL" id="RGW52286.1"/>
    </source>
</evidence>
<feature type="active site" evidence="1">
    <location>
        <position position="195"/>
    </location>
</feature>
<keyword evidence="2" id="KW-0067">ATP-binding</keyword>
<dbReference type="EMBL" id="QSAJ01000024">
    <property type="protein sequence ID" value="RGW52286.1"/>
    <property type="molecule type" value="Genomic_DNA"/>
</dbReference>
<sequence>MDEMEVDHVIKVTLTNEILKKISEIDEKRFSLSTIEMPPVIKNRLRKNSKKKSSYASNKIEGNPLTEKQANEAIDSDPHKHFFKPEQEVRNYFLALNFLEEKLKKKEAFSKEMILEVQAMVEKGASKEKIGLRGPMPPGMLFAVYDSETGAAEYIPPEYIDIPDLLDELVEYVNTTDDHPLIIAAVVHYQLVTIHPFEDGNGRTARLMSGYILDYYGYGFNGIGSLEEYFAYDPDEYYASLQMGLPALYYSGRENPPHPEIWINYFLRMMELYSKKVYELSKTSENDELDGSLSYLNAKEKEFLAFLLKKRLYEFTPIEVSKMLGVTNKTIINRCAKLVNNGLLIPIIVKTRVRSYRLSDFSKTNAKKILKKIS</sequence>
<dbReference type="PANTHER" id="PTHR13504">
    <property type="entry name" value="FIDO DOMAIN-CONTAINING PROTEIN DDB_G0283145"/>
    <property type="match status" value="1"/>
</dbReference>
<accession>A0A395XM10</accession>
<reference evidence="6 7" key="1">
    <citation type="submission" date="2018-08" db="EMBL/GenBank/DDBJ databases">
        <title>A genome reference for cultivated species of the human gut microbiota.</title>
        <authorList>
            <person name="Zou Y."/>
            <person name="Xue W."/>
            <person name="Luo G."/>
        </authorList>
    </citation>
    <scope>NUCLEOTIDE SEQUENCE [LARGE SCALE GENOMIC DNA]</scope>
    <source>
        <strain evidence="6 7">AF12-11</strain>
    </source>
</reference>
<feature type="site" description="Important for autoinhibition of adenylyltransferase activity" evidence="3">
    <location>
        <position position="61"/>
    </location>
</feature>
<feature type="domain" description="Fido" evidence="5">
    <location>
        <begin position="109"/>
        <end position="268"/>
    </location>
</feature>
<name>A0A395XM10_9FIRM</name>
<keyword evidence="2" id="KW-0547">Nucleotide-binding</keyword>
<protein>
    <submittedName>
        <fullName evidence="6">Fic family protein</fullName>
    </submittedName>
</protein>
<dbReference type="PROSITE" id="PS51459">
    <property type="entry name" value="FIDO"/>
    <property type="match status" value="1"/>
</dbReference>
<feature type="region of interest" description="Disordered" evidence="4">
    <location>
        <begin position="46"/>
        <end position="70"/>
    </location>
</feature>
<evidence type="ECO:0000256" key="2">
    <source>
        <dbReference type="PIRSR" id="PIRSR640198-2"/>
    </source>
</evidence>
<dbReference type="InterPro" id="IPR036597">
    <property type="entry name" value="Fido-like_dom_sf"/>
</dbReference>
<dbReference type="Pfam" id="PF02661">
    <property type="entry name" value="Fic"/>
    <property type="match status" value="1"/>
</dbReference>
<evidence type="ECO:0000256" key="3">
    <source>
        <dbReference type="PIRSR" id="PIRSR640198-3"/>
    </source>
</evidence>
<dbReference type="AlphaFoldDB" id="A0A395XM10"/>
<comment type="caution">
    <text evidence="6">The sequence shown here is derived from an EMBL/GenBank/DDBJ whole genome shotgun (WGS) entry which is preliminary data.</text>
</comment>
<evidence type="ECO:0000256" key="4">
    <source>
        <dbReference type="SAM" id="MobiDB-lite"/>
    </source>
</evidence>
<evidence type="ECO:0000256" key="1">
    <source>
        <dbReference type="PIRSR" id="PIRSR640198-1"/>
    </source>
</evidence>
<dbReference type="InterPro" id="IPR040198">
    <property type="entry name" value="Fido_containing"/>
</dbReference>
<dbReference type="SUPFAM" id="SSF140931">
    <property type="entry name" value="Fic-like"/>
    <property type="match status" value="1"/>
</dbReference>
<dbReference type="InterPro" id="IPR003812">
    <property type="entry name" value="Fido"/>
</dbReference>